<dbReference type="InterPro" id="IPR043990">
    <property type="entry name" value="AC_1"/>
</dbReference>
<feature type="domain" description="Autotransporter" evidence="2">
    <location>
        <begin position="987"/>
        <end position="1272"/>
    </location>
</feature>
<dbReference type="SUPFAM" id="SSF103515">
    <property type="entry name" value="Autotransporter"/>
    <property type="match status" value="1"/>
</dbReference>
<proteinExistence type="predicted"/>
<gene>
    <name evidence="3" type="ORF">OU419_15080</name>
</gene>
<reference evidence="3" key="1">
    <citation type="submission" date="2022-11" db="EMBL/GenBank/DDBJ databases">
        <title>Pseudomonas triclosanedens sp. nov., a triclosan degrader isolated from activated sludge.</title>
        <authorList>
            <person name="Yin Y."/>
            <person name="Lu Z."/>
        </authorList>
    </citation>
    <scope>NUCLEOTIDE SEQUENCE</scope>
    <source>
        <strain evidence="3">ZM23</strain>
    </source>
</reference>
<feature type="region of interest" description="Disordered" evidence="1">
    <location>
        <begin position="233"/>
        <end position="259"/>
    </location>
</feature>
<protein>
    <submittedName>
        <fullName evidence="3">Autotransporter outer membrane beta-barrel domain-containing protein</fullName>
    </submittedName>
</protein>
<dbReference type="InterPro" id="IPR005546">
    <property type="entry name" value="Autotransporte_beta"/>
</dbReference>
<keyword evidence="4" id="KW-1185">Reference proteome</keyword>
<dbReference type="SUPFAM" id="SSF51126">
    <property type="entry name" value="Pectin lyase-like"/>
    <property type="match status" value="1"/>
</dbReference>
<name>A0ABY6ZQQ7_9PSED</name>
<dbReference type="Pfam" id="PF18883">
    <property type="entry name" value="AC_1"/>
    <property type="match status" value="1"/>
</dbReference>
<dbReference type="EMBL" id="CP113432">
    <property type="protein sequence ID" value="WAI47105.1"/>
    <property type="molecule type" value="Genomic_DNA"/>
</dbReference>
<dbReference type="Gene3D" id="2.40.128.130">
    <property type="entry name" value="Autotransporter beta-domain"/>
    <property type="match status" value="1"/>
</dbReference>
<dbReference type="Proteomes" id="UP001163624">
    <property type="component" value="Chromosome"/>
</dbReference>
<dbReference type="InterPro" id="IPR006315">
    <property type="entry name" value="OM_autotransptr_brl_dom"/>
</dbReference>
<dbReference type="InterPro" id="IPR036709">
    <property type="entry name" value="Autotransporte_beta_dom_sf"/>
</dbReference>
<dbReference type="Pfam" id="PF03797">
    <property type="entry name" value="Autotransporter"/>
    <property type="match status" value="1"/>
</dbReference>
<accession>A0ABY6ZQQ7</accession>
<dbReference type="CDD" id="cd01344">
    <property type="entry name" value="PL2_Passenger_AT"/>
    <property type="match status" value="1"/>
</dbReference>
<dbReference type="InterPro" id="IPR011050">
    <property type="entry name" value="Pectin_lyase_fold/virulence"/>
</dbReference>
<evidence type="ECO:0000259" key="2">
    <source>
        <dbReference type="PROSITE" id="PS51208"/>
    </source>
</evidence>
<dbReference type="PROSITE" id="PS51208">
    <property type="entry name" value="AUTOTRANSPORTER"/>
    <property type="match status" value="1"/>
</dbReference>
<dbReference type="RefSeq" id="WP_254476574.1">
    <property type="nucleotide sequence ID" value="NZ_CP113432.1"/>
</dbReference>
<organism evidence="3 4">
    <name type="scientific">Pseudomonas triclosanedens</name>
    <dbReference type="NCBI Taxonomy" id="2961893"/>
    <lineage>
        <taxon>Bacteria</taxon>
        <taxon>Pseudomonadati</taxon>
        <taxon>Pseudomonadota</taxon>
        <taxon>Gammaproteobacteria</taxon>
        <taxon>Pseudomonadales</taxon>
        <taxon>Pseudomonadaceae</taxon>
        <taxon>Pseudomonas</taxon>
    </lineage>
</organism>
<sequence length="1272" mass="129713">MSIHTSRSGIALPDARYSALFLAVTSALAILPGGSALAACGTLATSTYTASQTCTPTAGSAGSLSTQAGTVIRNSTGVSLLERTTNADATLLLDGTTIEHTPTTAANGVLVQILGTAAQSTASVQLIGSASSVQVSGAGLDGIGISNASLGPSSFSVANGTGLNIRNTVGGSEHDGIDINASGGGDISFQHNGLGSITTYGGNNIWLKAIGSGNVNATVGSAVSLTVDNNDPLSAGDPNIGDESNPTAGTGNHAGVHTRAVNGNTTVNNAAVIRGMGTNAFGIFTEGGAGNTSLTNTGSINTNGTNGFGIRSIATSGSINVVNSGNITTTGEGGHGIYVNDNVGATGNISIQNDGLLEVGATPNSAGSRAINVMKRGTGSTTVTGKGDIRVHGGINSSRAYGIIIAATDRILVDYSGNISASGPGAGGIRADSTGSDVRVNYTGNSIETFNSNANGIYATTTQGTVQINATGSITTHSATDAGEGRGVLSFGLQAQSSNDDVSVTFTGSRIDVNGSGAAIFAGTTYASGNGQGAIMVDNSGELIARGNSQRGIRTLSVTGDQHIVNRGAITTQGDVDSQGILALASGAASITVENSGNITTRGSIASGINALTQGGSASVSNSAAILGGWGSSTGVSLAGETQTLANTGSIGALSDRAVLGDASGPDATVTIDNGGLIVGSVNAATSQVSVANKGAWTLRNYADSNGDGSRDTWGVALSNLGSASGNLVDNSGTLTLAAQPASGIQAFDSTGAYLPLGQSANQPTQGGAVQGQLLGVGSFSNSGTIDLTGGAKAVGNVLLISNAQVAGSSGGGVFVSNGGRLVLNTELNEGGANSRSDMLVVDSTSTGSGGATGLLVNNVGGRGELTEGNGIAVVNLLDSSPAASDPGAFSLARRVVAGPYEYQLYRGAEDGSGTDTWYLRSDIEPTPPAPPEPHHHTPNFRPEVSLYGAIPALALVYGRTMVDTLHERVGEERPNAWDSPVDKDEATWGPSMGWGRVIYRSGKQDGDRKDAVGNTPQYNYDLTAFQVGADLYRKERTDGSHDQAGFSLGVGSMDAGVSHYTGRSAGDDTLRAYSLGGYWTHFGPEGWYLDGVLQASRYEIEARPNQLSKLKTRGWGYTASLEGGYPYEADKDLWVEPQAQVIYGYIDLDDSDDIGADVRFRDVESLIGRLGIRIAKDWETEGSDKTRRRTQGWIRPSVWHEFKGQPKTEFSSQSGYIPFEANIDGTWGEVNLGVDYQASERTTFTVSAGYREAFDGDSHGYDAMLGFKYWF</sequence>
<dbReference type="NCBIfam" id="TIGR01414">
    <property type="entry name" value="autotrans_barl"/>
    <property type="match status" value="1"/>
</dbReference>
<evidence type="ECO:0000313" key="4">
    <source>
        <dbReference type="Proteomes" id="UP001163624"/>
    </source>
</evidence>
<dbReference type="InterPro" id="IPR012332">
    <property type="entry name" value="Autotransporter_pectin_lyase_C"/>
</dbReference>
<dbReference type="SMART" id="SM00869">
    <property type="entry name" value="Autotransporter"/>
    <property type="match status" value="1"/>
</dbReference>
<evidence type="ECO:0000313" key="3">
    <source>
        <dbReference type="EMBL" id="WAI47105.1"/>
    </source>
</evidence>
<dbReference type="Gene3D" id="2.160.20.20">
    <property type="match status" value="1"/>
</dbReference>
<evidence type="ECO:0000256" key="1">
    <source>
        <dbReference type="SAM" id="MobiDB-lite"/>
    </source>
</evidence>